<keyword evidence="1" id="KW-0680">Restriction system</keyword>
<keyword evidence="1" id="KW-0378">Hydrolase</keyword>
<evidence type="ECO:0000313" key="3">
    <source>
        <dbReference type="EMBL" id="MDK2061111.1"/>
    </source>
</evidence>
<sequence>MKFETLKNTLQDSIFTWDYFTNFEKVKNNVKKIEKELNLLNYLLGKEELEKEFLSLVQEYPKVRKILPILIAIRNDKLSTTHIITNMETLLPENKKYIFEEELNDNIKKELLLFFKESGLKEFFENKSVKNLVDYCLGVEVGLDTNARKNRTGDLMESLVGKYLDAFCSRNKNFLVISQATQKKIKEFFNYDIEIDKNSRRFDFALYNKKISKLYLIEVNYYSSQGSKLKATAGEYQYLNDFIKSQNITFIWITDGKGWLTALSSLEETFNHNDYVINIEMLKNGILEEVCN</sequence>
<protein>
    <recommendedName>
        <fullName evidence="1">Type-2 restriction enzyme</fullName>
        <ecNumber evidence="1">3.1.21.4</ecNumber>
    </recommendedName>
</protein>
<comment type="similarity">
    <text evidence="1">Belongs to the DpnII type II restriction endonuclease family.</text>
</comment>
<keyword evidence="1 3" id="KW-0255">Endonuclease</keyword>
<dbReference type="GO" id="GO:0003677">
    <property type="term" value="F:DNA binding"/>
    <property type="evidence" value="ECO:0007669"/>
    <property type="project" value="UniProtKB-UniRule"/>
</dbReference>
<name>A0AAW6VLG4_9BACT</name>
<dbReference type="InterPro" id="IPR007637">
    <property type="entry name" value="Restrct_endonuc_II_DpnII-like"/>
</dbReference>
<dbReference type="Pfam" id="PF04556">
    <property type="entry name" value="DpnII"/>
    <property type="match status" value="1"/>
</dbReference>
<dbReference type="Proteomes" id="UP001237843">
    <property type="component" value="Unassembled WGS sequence"/>
</dbReference>
<dbReference type="GO" id="GO:0009307">
    <property type="term" value="P:DNA restriction-modification system"/>
    <property type="evidence" value="ECO:0007669"/>
    <property type="project" value="UniProtKB-UniRule"/>
</dbReference>
<comment type="function">
    <text evidence="1">A P subtype restriction enzyme that recognizes the double-stranded unmethylated sequence 5'-GATC-3'.</text>
</comment>
<proteinExistence type="inferred from homology"/>
<organism evidence="3 4">
    <name type="scientific">Aliarcobacter butzleri</name>
    <dbReference type="NCBI Taxonomy" id="28197"/>
    <lineage>
        <taxon>Bacteria</taxon>
        <taxon>Pseudomonadati</taxon>
        <taxon>Campylobacterota</taxon>
        <taxon>Epsilonproteobacteria</taxon>
        <taxon>Campylobacterales</taxon>
        <taxon>Arcobacteraceae</taxon>
        <taxon>Aliarcobacter</taxon>
    </lineage>
</organism>
<comment type="catalytic activity">
    <reaction evidence="1">
        <text>Endonucleolytic cleavage of DNA to give specific double-stranded fragments with terminal 5'-phosphates.</text>
        <dbReference type="EC" id="3.1.21.4"/>
    </reaction>
</comment>
<keyword evidence="1" id="KW-0540">Nuclease</keyword>
<feature type="domain" description="Restriction endonuclease type II DpnII-like" evidence="2">
    <location>
        <begin position="3"/>
        <end position="289"/>
    </location>
</feature>
<evidence type="ECO:0000256" key="1">
    <source>
        <dbReference type="PIRNR" id="PIRNR016080"/>
    </source>
</evidence>
<dbReference type="EC" id="3.1.21.4" evidence="1"/>
<comment type="caution">
    <text evidence="3">The sequence shown here is derived from an EMBL/GenBank/DDBJ whole genome shotgun (WGS) entry which is preliminary data.</text>
</comment>
<reference evidence="3" key="1">
    <citation type="journal article" date="2023" name="Antibiotics">
        <title>Genomic Characterization of Antibiotic-Resistant Campylobacterales Isolated from Chilean Poultry Meat.</title>
        <authorList>
            <person name="Concha-Toloza M."/>
            <person name="Lopez-Cantillo M."/>
            <person name="Molina-Mora J.A."/>
            <person name="Collado L."/>
        </authorList>
    </citation>
    <scope>NUCLEOTIDE SEQUENCE</scope>
    <source>
        <strain evidence="3">FR1p273A</strain>
    </source>
</reference>
<dbReference type="RefSeq" id="WP_284074313.1">
    <property type="nucleotide sequence ID" value="NZ_JAQTJH010000001.1"/>
</dbReference>
<dbReference type="InterPro" id="IPR021191">
    <property type="entry name" value="Restrct_endonuc_II_DpnII"/>
</dbReference>
<evidence type="ECO:0000313" key="4">
    <source>
        <dbReference type="Proteomes" id="UP001237843"/>
    </source>
</evidence>
<accession>A0AAW6VLG4</accession>
<dbReference type="EMBL" id="JAQTJH010000001">
    <property type="protein sequence ID" value="MDK2061111.1"/>
    <property type="molecule type" value="Genomic_DNA"/>
</dbReference>
<dbReference type="AlphaFoldDB" id="A0AAW6VLG4"/>
<dbReference type="PIRSF" id="PIRSF016080">
    <property type="entry name" value="Restrict_endonuc_II_DpmII"/>
    <property type="match status" value="1"/>
</dbReference>
<dbReference type="GO" id="GO:0009036">
    <property type="term" value="F:type II site-specific deoxyribonuclease activity"/>
    <property type="evidence" value="ECO:0007669"/>
    <property type="project" value="UniProtKB-UniRule"/>
</dbReference>
<evidence type="ECO:0000259" key="2">
    <source>
        <dbReference type="Pfam" id="PF04556"/>
    </source>
</evidence>
<reference evidence="3" key="2">
    <citation type="submission" date="2023-02" db="EMBL/GenBank/DDBJ databases">
        <authorList>
            <person name="Concha-Toloza M."/>
            <person name="Lopez-Cantillo M."/>
            <person name="Molina-Mora J."/>
            <person name="Collado L."/>
        </authorList>
    </citation>
    <scope>NUCLEOTIDE SEQUENCE</scope>
    <source>
        <strain evidence="3">FR1p273A</strain>
    </source>
</reference>
<gene>
    <name evidence="3" type="ORF">PT520_01110</name>
</gene>